<evidence type="ECO:0000256" key="2">
    <source>
        <dbReference type="ARBA" id="ARBA00023315"/>
    </source>
</evidence>
<comment type="caution">
    <text evidence="4">The sequence shown here is derived from an EMBL/GenBank/DDBJ whole genome shotgun (WGS) entry which is preliminary data.</text>
</comment>
<accession>A0A937FDQ6</accession>
<dbReference type="InterPro" id="IPR016181">
    <property type="entry name" value="Acyl_CoA_acyltransferase"/>
</dbReference>
<dbReference type="PANTHER" id="PTHR43420">
    <property type="entry name" value="ACETYLTRANSFERASE"/>
    <property type="match status" value="1"/>
</dbReference>
<dbReference type="AlphaFoldDB" id="A0A937FDQ6"/>
<protein>
    <submittedName>
        <fullName evidence="4">GNAT family N-acetyltransferase</fullName>
    </submittedName>
</protein>
<dbReference type="PANTHER" id="PTHR43420:SF44">
    <property type="entry name" value="ACETYLTRANSFERASE YPEA"/>
    <property type="match status" value="1"/>
</dbReference>
<proteinExistence type="predicted"/>
<name>A0A937FDQ6_9CLOT</name>
<feature type="domain" description="N-acetyltransferase" evidence="3">
    <location>
        <begin position="154"/>
        <end position="281"/>
    </location>
</feature>
<feature type="domain" description="N-acetyltransferase" evidence="3">
    <location>
        <begin position="5"/>
        <end position="144"/>
    </location>
</feature>
<sequence length="281" mass="32317">MFKLIKAKGLTKEELQAIKELEIECSSSEKLNMKLNWDMLENRPKDQINDFLYYDNDKLIGFLGMYGFSLNPKEMEVTGMVHPQYRRKGIFKELMLEAKKQCKKGTAKRFLLITERRSNSGIGFAQAIGSKYSYSEYRMKFNEANIPNVESKGVSLRKASIKDKKEIAELDREFLNLPEDNNDDNELRTTYMAELEGNTIGKIGTTMDGVDGYIFGVGIKREYRRQGYGRIVLSLTLEKLLKDNINSIILEVASENDNALGLYKSCGFKENTVYDYYELDV</sequence>
<organism evidence="4 5">
    <name type="scientific">Clostridium paridis</name>
    <dbReference type="NCBI Taxonomy" id="2803863"/>
    <lineage>
        <taxon>Bacteria</taxon>
        <taxon>Bacillati</taxon>
        <taxon>Bacillota</taxon>
        <taxon>Clostridia</taxon>
        <taxon>Eubacteriales</taxon>
        <taxon>Clostridiaceae</taxon>
        <taxon>Clostridium</taxon>
    </lineage>
</organism>
<dbReference type="GO" id="GO:0016747">
    <property type="term" value="F:acyltransferase activity, transferring groups other than amino-acyl groups"/>
    <property type="evidence" value="ECO:0007669"/>
    <property type="project" value="InterPro"/>
</dbReference>
<evidence type="ECO:0000259" key="3">
    <source>
        <dbReference type="PROSITE" id="PS51186"/>
    </source>
</evidence>
<evidence type="ECO:0000313" key="5">
    <source>
        <dbReference type="Proteomes" id="UP000623681"/>
    </source>
</evidence>
<keyword evidence="1" id="KW-0808">Transferase</keyword>
<dbReference type="EMBL" id="JAESWA010000019">
    <property type="protein sequence ID" value="MBL4931384.1"/>
    <property type="molecule type" value="Genomic_DNA"/>
</dbReference>
<dbReference type="CDD" id="cd04301">
    <property type="entry name" value="NAT_SF"/>
    <property type="match status" value="2"/>
</dbReference>
<dbReference type="PROSITE" id="PS51186">
    <property type="entry name" value="GNAT"/>
    <property type="match status" value="2"/>
</dbReference>
<dbReference type="SUPFAM" id="SSF55729">
    <property type="entry name" value="Acyl-CoA N-acyltransferases (Nat)"/>
    <property type="match status" value="2"/>
</dbReference>
<keyword evidence="5" id="KW-1185">Reference proteome</keyword>
<reference evidence="4" key="1">
    <citation type="submission" date="2021-01" db="EMBL/GenBank/DDBJ databases">
        <title>Genome public.</title>
        <authorList>
            <person name="Liu C."/>
            <person name="Sun Q."/>
        </authorList>
    </citation>
    <scope>NUCLEOTIDE SEQUENCE</scope>
    <source>
        <strain evidence="4">YIM B02565</strain>
    </source>
</reference>
<dbReference type="Pfam" id="PF00583">
    <property type="entry name" value="Acetyltransf_1"/>
    <property type="match status" value="2"/>
</dbReference>
<evidence type="ECO:0000313" key="4">
    <source>
        <dbReference type="EMBL" id="MBL4931384.1"/>
    </source>
</evidence>
<dbReference type="Gene3D" id="3.40.630.30">
    <property type="match status" value="2"/>
</dbReference>
<evidence type="ECO:0000256" key="1">
    <source>
        <dbReference type="ARBA" id="ARBA00022679"/>
    </source>
</evidence>
<dbReference type="Proteomes" id="UP000623681">
    <property type="component" value="Unassembled WGS sequence"/>
</dbReference>
<dbReference type="InterPro" id="IPR050680">
    <property type="entry name" value="YpeA/RimI_acetyltransf"/>
</dbReference>
<dbReference type="RefSeq" id="WP_202766765.1">
    <property type="nucleotide sequence ID" value="NZ_JAESWA010000019.1"/>
</dbReference>
<dbReference type="InterPro" id="IPR000182">
    <property type="entry name" value="GNAT_dom"/>
</dbReference>
<keyword evidence="2" id="KW-0012">Acyltransferase</keyword>
<gene>
    <name evidence="4" type="ORF">JK634_06170</name>
</gene>